<evidence type="ECO:0000256" key="1">
    <source>
        <dbReference type="SAM" id="MobiDB-lite"/>
    </source>
</evidence>
<protein>
    <submittedName>
        <fullName evidence="3">NAD(P)H-binding protein</fullName>
    </submittedName>
</protein>
<dbReference type="Proteomes" id="UP000502035">
    <property type="component" value="Chromosome"/>
</dbReference>
<dbReference type="Pfam" id="PF13460">
    <property type="entry name" value="NAD_binding_10"/>
    <property type="match status" value="1"/>
</dbReference>
<accession>A0A6G7YBU6</accession>
<feature type="region of interest" description="Disordered" evidence="1">
    <location>
        <begin position="217"/>
        <end position="237"/>
    </location>
</feature>
<organism evidence="3 4">
    <name type="scientific">Nocardioides piscis</name>
    <dbReference type="NCBI Taxonomy" id="2714938"/>
    <lineage>
        <taxon>Bacteria</taxon>
        <taxon>Bacillati</taxon>
        <taxon>Actinomycetota</taxon>
        <taxon>Actinomycetes</taxon>
        <taxon>Propionibacteriales</taxon>
        <taxon>Nocardioidaceae</taxon>
        <taxon>Nocardioides</taxon>
    </lineage>
</organism>
<dbReference type="Gene3D" id="3.40.50.720">
    <property type="entry name" value="NAD(P)-binding Rossmann-like Domain"/>
    <property type="match status" value="1"/>
</dbReference>
<dbReference type="GO" id="GO:0044877">
    <property type="term" value="F:protein-containing complex binding"/>
    <property type="evidence" value="ECO:0007669"/>
    <property type="project" value="TreeGrafter"/>
</dbReference>
<dbReference type="RefSeq" id="WP_166313648.1">
    <property type="nucleotide sequence ID" value="NZ_CP049866.1"/>
</dbReference>
<dbReference type="AlphaFoldDB" id="A0A6G7YBU6"/>
<sequence length="245" mass="25898">MTTIAVAGGTGLVGRLVVEGVRRSGAEAVVIARSAGVDLSIGKGLDRALEGADAVIDVTNIVTQNRRRATEFFEASTRNLLDAEVRQGVGHHVVLSIVGIDRVGFGYYRAKLAQEDLVREGRVAWTILRATQFHEFAAQMLGGGPVAAVPSMLSQPVAAQEVADEVVRLATSPPAGMAPEIAGPREERVPDMVRRLAAAQGRRPLVLTLPLPGATGRGMRQGALLPTSPGPRGTRTFGEWLEGVR</sequence>
<proteinExistence type="predicted"/>
<dbReference type="InterPro" id="IPR016040">
    <property type="entry name" value="NAD(P)-bd_dom"/>
</dbReference>
<dbReference type="PANTHER" id="PTHR12126:SF11">
    <property type="entry name" value="NADH DEHYDROGENASE [UBIQUINONE] 1 ALPHA SUBCOMPLEX SUBUNIT 9, MITOCHONDRIAL"/>
    <property type="match status" value="1"/>
</dbReference>
<dbReference type="PANTHER" id="PTHR12126">
    <property type="entry name" value="NADH-UBIQUINONE OXIDOREDUCTASE 39 KDA SUBUNIT-RELATED"/>
    <property type="match status" value="1"/>
</dbReference>
<dbReference type="SUPFAM" id="SSF51735">
    <property type="entry name" value="NAD(P)-binding Rossmann-fold domains"/>
    <property type="match status" value="1"/>
</dbReference>
<reference evidence="3 4" key="1">
    <citation type="submission" date="2020-03" db="EMBL/GenBank/DDBJ databases">
        <title>Nocardioides sp. nov., isolated from fish.</title>
        <authorList>
            <person name="Hyun D.-W."/>
            <person name="Bae J.-W."/>
        </authorList>
    </citation>
    <scope>NUCLEOTIDE SEQUENCE [LARGE SCALE GENOMIC DNA]</scope>
    <source>
        <strain evidence="3 4">HDW12A</strain>
    </source>
</reference>
<dbReference type="InterPro" id="IPR036291">
    <property type="entry name" value="NAD(P)-bd_dom_sf"/>
</dbReference>
<dbReference type="InterPro" id="IPR051207">
    <property type="entry name" value="ComplexI_NDUFA9_subunit"/>
</dbReference>
<evidence type="ECO:0000313" key="4">
    <source>
        <dbReference type="Proteomes" id="UP000502035"/>
    </source>
</evidence>
<gene>
    <name evidence="3" type="ORF">G7071_00370</name>
</gene>
<evidence type="ECO:0000313" key="3">
    <source>
        <dbReference type="EMBL" id="QIK74121.1"/>
    </source>
</evidence>
<feature type="domain" description="NAD(P)-binding" evidence="2">
    <location>
        <begin position="38"/>
        <end position="173"/>
    </location>
</feature>
<evidence type="ECO:0000259" key="2">
    <source>
        <dbReference type="Pfam" id="PF13460"/>
    </source>
</evidence>
<dbReference type="EMBL" id="CP049866">
    <property type="protein sequence ID" value="QIK74121.1"/>
    <property type="molecule type" value="Genomic_DNA"/>
</dbReference>
<dbReference type="KEGG" id="npi:G7071_00370"/>
<name>A0A6G7YBU6_9ACTN</name>
<keyword evidence="4" id="KW-1185">Reference proteome</keyword>